<dbReference type="GO" id="GO:0031624">
    <property type="term" value="F:ubiquitin conjugating enzyme binding"/>
    <property type="evidence" value="ECO:0007669"/>
    <property type="project" value="TreeGrafter"/>
</dbReference>
<dbReference type="GO" id="GO:0006513">
    <property type="term" value="P:protein monoubiquitination"/>
    <property type="evidence" value="ECO:0007669"/>
    <property type="project" value="TreeGrafter"/>
</dbReference>
<dbReference type="EMBL" id="AZHE01000003">
    <property type="protein sequence ID" value="KHN99927.1"/>
    <property type="molecule type" value="Genomic_DNA"/>
</dbReference>
<dbReference type="GeneID" id="63736306"/>
<dbReference type="GO" id="GO:0061630">
    <property type="term" value="F:ubiquitin protein ligase activity"/>
    <property type="evidence" value="ECO:0007669"/>
    <property type="project" value="TreeGrafter"/>
</dbReference>
<name>A0A0B2X2G2_METAS</name>
<dbReference type="GO" id="GO:0005829">
    <property type="term" value="C:cytosol"/>
    <property type="evidence" value="ECO:0007669"/>
    <property type="project" value="TreeGrafter"/>
</dbReference>
<dbReference type="OrthoDB" id="66510at2759"/>
<gene>
    <name evidence="1" type="ORF">MAM_01851</name>
</gene>
<dbReference type="GO" id="GO:0030332">
    <property type="term" value="F:cyclin binding"/>
    <property type="evidence" value="ECO:0007669"/>
    <property type="project" value="TreeGrafter"/>
</dbReference>
<comment type="caution">
    <text evidence="1">The sequence shown here is derived from an EMBL/GenBank/DDBJ whole genome shotgun (WGS) entry which is preliminary data.</text>
</comment>
<dbReference type="Proteomes" id="UP000030816">
    <property type="component" value="Unassembled WGS sequence"/>
</dbReference>
<evidence type="ECO:0000313" key="2">
    <source>
        <dbReference type="Proteomes" id="UP000030816"/>
    </source>
</evidence>
<proteinExistence type="predicted"/>
<organism evidence="1 2">
    <name type="scientific">Metarhizium album (strain ARSEF 1941)</name>
    <dbReference type="NCBI Taxonomy" id="1081103"/>
    <lineage>
        <taxon>Eukaryota</taxon>
        <taxon>Fungi</taxon>
        <taxon>Dikarya</taxon>
        <taxon>Ascomycota</taxon>
        <taxon>Pezizomycotina</taxon>
        <taxon>Sordariomycetes</taxon>
        <taxon>Hypocreomycetidae</taxon>
        <taxon>Hypocreales</taxon>
        <taxon>Clavicipitaceae</taxon>
        <taxon>Metarhizium</taxon>
    </lineage>
</organism>
<dbReference type="GO" id="GO:0005634">
    <property type="term" value="C:nucleus"/>
    <property type="evidence" value="ECO:0007669"/>
    <property type="project" value="TreeGrafter"/>
</dbReference>
<evidence type="ECO:0000313" key="1">
    <source>
        <dbReference type="EMBL" id="KHN99927.1"/>
    </source>
</evidence>
<keyword evidence="2" id="KW-1185">Reference proteome</keyword>
<dbReference type="HOGENOM" id="CLU_071320_1_0_1"/>
<dbReference type="PANTHER" id="PTHR31531">
    <property type="entry name" value="E3 UBIQUITIN-PROTEIN LIGASE E3D FAMILY MEMBER"/>
    <property type="match status" value="1"/>
</dbReference>
<protein>
    <submittedName>
        <fullName evidence="1">Ubiquitin-conjugating enzyme E2C-binding protein</fullName>
    </submittedName>
</protein>
<dbReference type="RefSeq" id="XP_040680993.1">
    <property type="nucleotide sequence ID" value="XM_040820650.1"/>
</dbReference>
<accession>A0A0B2X2G2</accession>
<dbReference type="GO" id="GO:0000209">
    <property type="term" value="P:protein polyubiquitination"/>
    <property type="evidence" value="ECO:0007669"/>
    <property type="project" value="TreeGrafter"/>
</dbReference>
<dbReference type="AlphaFoldDB" id="A0A0B2X2G2"/>
<dbReference type="GO" id="GO:0000151">
    <property type="term" value="C:ubiquitin ligase complex"/>
    <property type="evidence" value="ECO:0007669"/>
    <property type="project" value="TreeGrafter"/>
</dbReference>
<dbReference type="Pfam" id="PF09814">
    <property type="entry name" value="HECT_2"/>
    <property type="match status" value="1"/>
</dbReference>
<dbReference type="GO" id="GO:0051865">
    <property type="term" value="P:protein autoubiquitination"/>
    <property type="evidence" value="ECO:0007669"/>
    <property type="project" value="TreeGrafter"/>
</dbReference>
<dbReference type="PANTHER" id="PTHR31531:SF2">
    <property type="entry name" value="E3 UBIQUITIN-PROTEIN LIGASE E3D"/>
    <property type="match status" value="1"/>
</dbReference>
<reference evidence="1 2" key="1">
    <citation type="journal article" date="2014" name="Proc. Natl. Acad. Sci. U.S.A.">
        <title>Trajectory and genomic determinants of fungal-pathogen speciation and host adaptation.</title>
        <authorList>
            <person name="Hu X."/>
            <person name="Xiao G."/>
            <person name="Zheng P."/>
            <person name="Shang Y."/>
            <person name="Su Y."/>
            <person name="Zhang X."/>
            <person name="Liu X."/>
            <person name="Zhan S."/>
            <person name="St Leger R.J."/>
            <person name="Wang C."/>
        </authorList>
    </citation>
    <scope>NUCLEOTIDE SEQUENCE [LARGE SCALE GENOMIC DNA]</scope>
    <source>
        <strain evidence="1 2">ARSEF 1941</strain>
    </source>
</reference>
<dbReference type="InterPro" id="IPR019193">
    <property type="entry name" value="UBQ-conj_enz_E2-bd_prot"/>
</dbReference>
<dbReference type="STRING" id="1081103.A0A0B2X2G2"/>
<dbReference type="GO" id="GO:0043161">
    <property type="term" value="P:proteasome-mediated ubiquitin-dependent protein catabolic process"/>
    <property type="evidence" value="ECO:0007669"/>
    <property type="project" value="TreeGrafter"/>
</dbReference>
<sequence>MKEGRISVYAELLSNIRQVSIAASLPSPPDKRTVARVLDGGRRLRIEHDGQAETLDLPGTVLVNATLQVPQSASRELTWRLPLSLERTPLPHFSLETQAVPWAAVDLAPGSAVSCRNCNAVIIPKETIQSWKDLPSENWAEMMEFWHCHKPHHHSEHQREGLANRGYGANSAIAAQPGVGLVDITSFMFDENDCQKLLVSPAA</sequence>